<dbReference type="Proteomes" id="UP000185944">
    <property type="component" value="Unassembled WGS sequence"/>
</dbReference>
<comment type="caution">
    <text evidence="1">The sequence shown here is derived from an EMBL/GenBank/DDBJ whole genome shotgun (WGS) entry which is preliminary data.</text>
</comment>
<dbReference type="AlphaFoldDB" id="A0A177EA23"/>
<reference evidence="1 2" key="1">
    <citation type="submission" date="2016-02" db="EMBL/GenBank/DDBJ databases">
        <title>Discovery of a natural microsporidian pathogen with a broad tissue tropism in Caenorhabditis elegans.</title>
        <authorList>
            <person name="Luallen R.J."/>
            <person name="Reinke A.W."/>
            <person name="Tong L."/>
            <person name="Botts M.R."/>
            <person name="Felix M.-A."/>
            <person name="Troemel E.R."/>
        </authorList>
    </citation>
    <scope>NUCLEOTIDE SEQUENCE [LARGE SCALE GENOMIC DNA]</scope>
    <source>
        <strain evidence="1 2">JUm2807</strain>
    </source>
</reference>
<dbReference type="RefSeq" id="XP_067543528.1">
    <property type="nucleotide sequence ID" value="XM_067688340.1"/>
</dbReference>
<name>A0A177EA23_9MICR</name>
<evidence type="ECO:0000313" key="2">
    <source>
        <dbReference type="Proteomes" id="UP000185944"/>
    </source>
</evidence>
<protein>
    <submittedName>
        <fullName evidence="1">Uncharacterized protein</fullName>
    </submittedName>
</protein>
<proteinExistence type="predicted"/>
<dbReference type="EMBL" id="LTDL01000042">
    <property type="protein sequence ID" value="OAG28783.1"/>
    <property type="molecule type" value="Genomic_DNA"/>
</dbReference>
<sequence length="306" mass="34616">MSSTDESTFNTRNIPHAQSTDEEIVAFLKCTHFMTQAEMLTHLAPVDSTKLEKIAKVHPSTMNTIYDLLLLRESTDLQDEENVQKTDSDVNAPSLYMTPKTPYNVWGREVLRFTRLDLSAACKISAIIRGKYAEVKHHEILDMIRKLEQMATSPEFPVQEQNLSLALLKIAAQSEPTPLWCAIHICSILKQKNYPAAESTLRECFTKLNTAEAETAVAASIKAKQERHSWILRVFLSVYPQATITLFRKVRPEIVECIALGELEAAVSLLKPFYMYSTDEMEKEVFADLGVDSSCLVEACKEHIWS</sequence>
<keyword evidence="2" id="KW-1185">Reference proteome</keyword>
<dbReference type="VEuPathDB" id="MicrosporidiaDB:NEDG_00922"/>
<dbReference type="GeneID" id="93647272"/>
<dbReference type="OrthoDB" id="2186821at2759"/>
<evidence type="ECO:0000313" key="1">
    <source>
        <dbReference type="EMBL" id="OAG28783.1"/>
    </source>
</evidence>
<gene>
    <name evidence="1" type="ORF">NEDG_00922</name>
</gene>
<organism evidence="1 2">
    <name type="scientific">Nematocida displodere</name>
    <dbReference type="NCBI Taxonomy" id="1805483"/>
    <lineage>
        <taxon>Eukaryota</taxon>
        <taxon>Fungi</taxon>
        <taxon>Fungi incertae sedis</taxon>
        <taxon>Microsporidia</taxon>
        <taxon>Nematocida</taxon>
    </lineage>
</organism>
<accession>A0A177EA23</accession>